<name>A0A5C4RX67_9GAMM</name>
<proteinExistence type="predicted"/>
<dbReference type="Proteomes" id="UP000305760">
    <property type="component" value="Unassembled WGS sequence"/>
</dbReference>
<keyword evidence="1 2" id="KW-0808">Transferase</keyword>
<dbReference type="PANTHER" id="PTHR12788:SF10">
    <property type="entry name" value="PROTEIN-TYROSINE SULFOTRANSFERASE"/>
    <property type="match status" value="1"/>
</dbReference>
<comment type="caution">
    <text evidence="2">The sequence shown here is derived from an EMBL/GenBank/DDBJ whole genome shotgun (WGS) entry which is preliminary data.</text>
</comment>
<gene>
    <name evidence="2" type="ORF">E1B00_07980</name>
</gene>
<reference evidence="2 3" key="1">
    <citation type="submission" date="2019-03" db="EMBL/GenBank/DDBJ databases">
        <title>Arenimonas daejeonensis sp. nov., isolated from compost.</title>
        <authorList>
            <person name="Jeon C.O."/>
        </authorList>
    </citation>
    <scope>NUCLEOTIDE SEQUENCE [LARGE SCALE GENOMIC DNA]</scope>
    <source>
        <strain evidence="2 3">R29</strain>
    </source>
</reference>
<dbReference type="InterPro" id="IPR011990">
    <property type="entry name" value="TPR-like_helical_dom_sf"/>
</dbReference>
<evidence type="ECO:0000313" key="2">
    <source>
        <dbReference type="EMBL" id="TNJ35674.1"/>
    </source>
</evidence>
<dbReference type="RefSeq" id="WP_139447351.1">
    <property type="nucleotide sequence ID" value="NZ_SMDR01000001.1"/>
</dbReference>
<dbReference type="InterPro" id="IPR026634">
    <property type="entry name" value="TPST-like"/>
</dbReference>
<dbReference type="AlphaFoldDB" id="A0A5C4RX67"/>
<dbReference type="PANTHER" id="PTHR12788">
    <property type="entry name" value="PROTEIN-TYROSINE SULFOTRANSFERASE 2"/>
    <property type="match status" value="1"/>
</dbReference>
<dbReference type="Gene3D" id="1.25.40.10">
    <property type="entry name" value="Tetratricopeptide repeat domain"/>
    <property type="match status" value="2"/>
</dbReference>
<protein>
    <submittedName>
        <fullName evidence="2">Sulfotransferase family protein</fullName>
    </submittedName>
</protein>
<dbReference type="Gene3D" id="3.40.50.300">
    <property type="entry name" value="P-loop containing nucleotide triphosphate hydrolases"/>
    <property type="match status" value="2"/>
</dbReference>
<keyword evidence="3" id="KW-1185">Reference proteome</keyword>
<dbReference type="OrthoDB" id="9766687at2"/>
<dbReference type="EMBL" id="SMDR01000001">
    <property type="protein sequence ID" value="TNJ35674.1"/>
    <property type="molecule type" value="Genomic_DNA"/>
</dbReference>
<dbReference type="Pfam" id="PF13181">
    <property type="entry name" value="TPR_8"/>
    <property type="match status" value="1"/>
</dbReference>
<dbReference type="GO" id="GO:0008476">
    <property type="term" value="F:protein-tyrosine sulfotransferase activity"/>
    <property type="evidence" value="ECO:0007669"/>
    <property type="project" value="InterPro"/>
</dbReference>
<sequence>MDDEDLRRQGNALAARRDWAGAAACFQTLAARRPDEAAAWIALAKARDLAGRPRAARAAARAAYSAFIASPASWTHSLALARLLRNAHELPLLRGLAAQLPARAVDASVPELVELADLLAREDAHEDALPWLDRALARDPSHAPAWYLRGTTRLFQGRMAAARADLERAVAIAPHFAHAHWRLSELRAGDRAGAPARVARLQAERVRVAPGSEHDMHFSYALHAELHDLGDHTAAWEALVRGARAKRATLRYDPDTDRRLFEAIRRTCGAALLSGAGHDDASAPVPVFIVGLFRSGTTVLERLLAGHPDVADGGESLGFTASLRVAVDHRAPAGLDEETLRRCIDIDWPALGADFMAGSAWRARGRRVWTEKLPTNFLALGLIARALPRARFIHMWRPPMDVCFSNLRQLYGGIAPYSYDQAELAAYHRGYRGLMAHWRAHLGDRLLDVAHADLVRDPETTARRVLAHCGLDYDPRVLAIGERGGSVSTASAAQVREGLRAPRAPDWEPYREQLAPLAAALAAAEGERG</sequence>
<organism evidence="2 3">
    <name type="scientific">Arenimonas terrae</name>
    <dbReference type="NCBI Taxonomy" id="2546226"/>
    <lineage>
        <taxon>Bacteria</taxon>
        <taxon>Pseudomonadati</taxon>
        <taxon>Pseudomonadota</taxon>
        <taxon>Gammaproteobacteria</taxon>
        <taxon>Lysobacterales</taxon>
        <taxon>Lysobacteraceae</taxon>
        <taxon>Arenimonas</taxon>
    </lineage>
</organism>
<accession>A0A5C4RX67</accession>
<dbReference type="InterPro" id="IPR027417">
    <property type="entry name" value="P-loop_NTPase"/>
</dbReference>
<evidence type="ECO:0000256" key="1">
    <source>
        <dbReference type="ARBA" id="ARBA00022679"/>
    </source>
</evidence>
<dbReference type="SUPFAM" id="SSF52540">
    <property type="entry name" value="P-loop containing nucleoside triphosphate hydrolases"/>
    <property type="match status" value="1"/>
</dbReference>
<dbReference type="SMART" id="SM00028">
    <property type="entry name" value="TPR"/>
    <property type="match status" value="3"/>
</dbReference>
<evidence type="ECO:0000313" key="3">
    <source>
        <dbReference type="Proteomes" id="UP000305760"/>
    </source>
</evidence>
<dbReference type="InterPro" id="IPR019734">
    <property type="entry name" value="TPR_rpt"/>
</dbReference>
<dbReference type="Pfam" id="PF13469">
    <property type="entry name" value="Sulfotransfer_3"/>
    <property type="match status" value="1"/>
</dbReference>
<dbReference type="SUPFAM" id="SSF48452">
    <property type="entry name" value="TPR-like"/>
    <property type="match status" value="1"/>
</dbReference>